<dbReference type="AlphaFoldDB" id="A0A1L7UFG1"/>
<name>A0A1L7UFG1_FUSMA</name>
<dbReference type="EMBL" id="FCQH01000064">
    <property type="protein sequence ID" value="CVL09404.1"/>
    <property type="molecule type" value="Genomic_DNA"/>
</dbReference>
<gene>
    <name evidence="2" type="ORF">FMAN_15544</name>
</gene>
<dbReference type="VEuPathDB" id="FungiDB:FMAN_15544"/>
<dbReference type="GeneID" id="65094784"/>
<comment type="caution">
    <text evidence="2">The sequence shown here is derived from an EMBL/GenBank/DDBJ whole genome shotgun (WGS) entry which is preliminary data.</text>
</comment>
<reference evidence="3" key="1">
    <citation type="journal article" date="2016" name="Genome Biol. Evol.">
        <title>Comparative 'omics' of the Fusarium fujikuroi species complex highlights differences in genetic potential and metabolite synthesis.</title>
        <authorList>
            <person name="Niehaus E.-M."/>
            <person name="Muensterkoetter M."/>
            <person name="Proctor R.H."/>
            <person name="Brown D.W."/>
            <person name="Sharon A."/>
            <person name="Idan Y."/>
            <person name="Oren-Young L."/>
            <person name="Sieber C.M."/>
            <person name="Novak O."/>
            <person name="Pencik A."/>
            <person name="Tarkowska D."/>
            <person name="Hromadova K."/>
            <person name="Freeman S."/>
            <person name="Maymon M."/>
            <person name="Elazar M."/>
            <person name="Youssef S.A."/>
            <person name="El-Shabrawy E.S.M."/>
            <person name="Shalaby A.B.A."/>
            <person name="Houterman P."/>
            <person name="Brock N.L."/>
            <person name="Burkhardt I."/>
            <person name="Tsavkelova E.A."/>
            <person name="Dickschat J.S."/>
            <person name="Galuszka P."/>
            <person name="Gueldener U."/>
            <person name="Tudzynski B."/>
        </authorList>
    </citation>
    <scope>NUCLEOTIDE SEQUENCE [LARGE SCALE GENOMIC DNA]</scope>
    <source>
        <strain evidence="3">MRC7560</strain>
    </source>
</reference>
<organism evidence="2 3">
    <name type="scientific">Fusarium mangiferae</name>
    <name type="common">Mango malformation disease fungus</name>
    <dbReference type="NCBI Taxonomy" id="192010"/>
    <lineage>
        <taxon>Eukaryota</taxon>
        <taxon>Fungi</taxon>
        <taxon>Dikarya</taxon>
        <taxon>Ascomycota</taxon>
        <taxon>Pezizomycotina</taxon>
        <taxon>Sordariomycetes</taxon>
        <taxon>Hypocreomycetidae</taxon>
        <taxon>Hypocreales</taxon>
        <taxon>Nectriaceae</taxon>
        <taxon>Fusarium</taxon>
        <taxon>Fusarium fujikuroi species complex</taxon>
    </lineage>
</organism>
<sequence>MKEQIDKLKKEVKDEKETQEKNLKENERILQEKITSINDLERKIKASEDDATREKQDKQLMENEKNELTLRLCEFEKVARANSEKIKKQIQDLQERNLKLKSDVEEKADKRLKDLTRQVHNLEDEIKNARASLADKDQELQSMKTAHDIREQVTGLQDTIERKESEISTLKEKTTEQAVEQESMRSERENLLSQVADLHQMRKSSKKAHGNSVKLLVVEVARLWNQLDTQAQSCIETKAELSTCRNEHASQLTKLAELSSWK</sequence>
<dbReference type="Proteomes" id="UP000184255">
    <property type="component" value="Unassembled WGS sequence"/>
</dbReference>
<dbReference type="RefSeq" id="XP_041691647.1">
    <property type="nucleotide sequence ID" value="XM_041826360.1"/>
</dbReference>
<keyword evidence="3" id="KW-1185">Reference proteome</keyword>
<protein>
    <submittedName>
        <fullName evidence="2">Uncharacterized protein</fullName>
    </submittedName>
</protein>
<accession>A0A1L7UFG1</accession>
<feature type="region of interest" description="Disordered" evidence="1">
    <location>
        <begin position="1"/>
        <end position="27"/>
    </location>
</feature>
<evidence type="ECO:0000313" key="2">
    <source>
        <dbReference type="EMBL" id="CVL09404.1"/>
    </source>
</evidence>
<proteinExistence type="predicted"/>
<evidence type="ECO:0000256" key="1">
    <source>
        <dbReference type="SAM" id="MobiDB-lite"/>
    </source>
</evidence>
<evidence type="ECO:0000313" key="3">
    <source>
        <dbReference type="Proteomes" id="UP000184255"/>
    </source>
</evidence>
<feature type="region of interest" description="Disordered" evidence="1">
    <location>
        <begin position="40"/>
        <end position="62"/>
    </location>
</feature>